<dbReference type="CDD" id="cd11296">
    <property type="entry name" value="O-FucT_like"/>
    <property type="match status" value="1"/>
</dbReference>
<dbReference type="Gene3D" id="3.40.50.11340">
    <property type="match status" value="1"/>
</dbReference>
<dbReference type="GO" id="GO:0006004">
    <property type="term" value="P:fucose metabolic process"/>
    <property type="evidence" value="ECO:0007669"/>
    <property type="project" value="UniProtKB-KW"/>
</dbReference>
<evidence type="ECO:0000313" key="5">
    <source>
        <dbReference type="EMBL" id="KAK1735517.1"/>
    </source>
</evidence>
<dbReference type="FunFam" id="3.40.50.11350:FF:000014">
    <property type="entry name" value="Uncharacterized protein"/>
    <property type="match status" value="1"/>
</dbReference>
<dbReference type="AlphaFoldDB" id="A0AAD8XXY4"/>
<evidence type="ECO:0000256" key="2">
    <source>
        <dbReference type="ARBA" id="ARBA00023253"/>
    </source>
</evidence>
<feature type="transmembrane region" description="Helical" evidence="4">
    <location>
        <begin position="54"/>
        <end position="73"/>
    </location>
</feature>
<evidence type="ECO:0000256" key="1">
    <source>
        <dbReference type="ARBA" id="ARBA00022679"/>
    </source>
</evidence>
<sequence length="587" mass="67397">MHKMSRSGGRTMKQRNVFTAPVAQANDTIIASKQNISRAGSKPRASSQLFSSRLANLLIGIIFSCILCGIIFLHRRLDQLEEKHSKQITGTSNAKADHFIATRPVSNNQQIDNHIEGRGAGSGRGTVKCDADISSLVSYWDDPLSDADRTFRSPFLKNPLTTTADKRINTKPKRYLSFEPDLGGWNNIRMEFEIMLVFAAATGRTLIMPPDTPFYLLQRDSKVRHRGFRHFFHEFDDVIDVLTTEEFYKLEVLGKNSYSLPSDEEVLSKLVTSLSKCNNRKKSETSCSVVFEHLSEIADFVPDWHGEHHCLIMDDKNWFTDAQIETTEEIKRFCGTREPAFYNATIHDAPLLHFRTGGLHKETRLLSQFYSFIHFTDPRVGNFYKRLIRNRCRYSDEIFCSSGKIIQELSGGNIDANSNHALSSYSSMHIRRGDFQWKKMRITADEWFENTKDIFHPGETIYIATDETNRTFFEPLAKHYSLKFLSDFQDVAGLNQLDPNFVGMLDQVVCSRGRVFVGTYFSSFSAYIGRMRGYHGTSNKLMFYGQRDRKYETHTWFYPHSSYSAREYPTGWNGIDGDTEPSEVDFF</sequence>
<keyword evidence="4" id="KW-0812">Transmembrane</keyword>
<evidence type="ECO:0000256" key="3">
    <source>
        <dbReference type="ARBA" id="ARBA00023277"/>
    </source>
</evidence>
<accession>A0AAD8XXY4</accession>
<gene>
    <name evidence="5" type="ORF">QTG54_013680</name>
</gene>
<organism evidence="5 6">
    <name type="scientific">Skeletonema marinoi</name>
    <dbReference type="NCBI Taxonomy" id="267567"/>
    <lineage>
        <taxon>Eukaryota</taxon>
        <taxon>Sar</taxon>
        <taxon>Stramenopiles</taxon>
        <taxon>Ochrophyta</taxon>
        <taxon>Bacillariophyta</taxon>
        <taxon>Coscinodiscophyceae</taxon>
        <taxon>Thalassiosirophycidae</taxon>
        <taxon>Thalassiosirales</taxon>
        <taxon>Skeletonemataceae</taxon>
        <taxon>Skeletonema</taxon>
        <taxon>Skeletonema marinoi-dohrnii complex</taxon>
    </lineage>
</organism>
<dbReference type="Pfam" id="PF10250">
    <property type="entry name" value="O-FucT"/>
    <property type="match status" value="1"/>
</dbReference>
<dbReference type="InterPro" id="IPR019378">
    <property type="entry name" value="GDP-Fuc_O-FucTrfase"/>
</dbReference>
<keyword evidence="4" id="KW-0472">Membrane</keyword>
<keyword evidence="3" id="KW-0119">Carbohydrate metabolism</keyword>
<keyword evidence="6" id="KW-1185">Reference proteome</keyword>
<dbReference type="Proteomes" id="UP001224775">
    <property type="component" value="Unassembled WGS sequence"/>
</dbReference>
<evidence type="ECO:0000256" key="4">
    <source>
        <dbReference type="SAM" id="Phobius"/>
    </source>
</evidence>
<dbReference type="Gene3D" id="3.40.50.11350">
    <property type="match status" value="1"/>
</dbReference>
<evidence type="ECO:0000313" key="6">
    <source>
        <dbReference type="Proteomes" id="UP001224775"/>
    </source>
</evidence>
<keyword evidence="4" id="KW-1133">Transmembrane helix</keyword>
<reference evidence="5" key="1">
    <citation type="submission" date="2023-06" db="EMBL/GenBank/DDBJ databases">
        <title>Survivors Of The Sea: Transcriptome response of Skeletonema marinoi to long-term dormancy.</title>
        <authorList>
            <person name="Pinder M.I.M."/>
            <person name="Kourtchenko O."/>
            <person name="Robertson E.K."/>
            <person name="Larsson T."/>
            <person name="Maumus F."/>
            <person name="Osuna-Cruz C.M."/>
            <person name="Vancaester E."/>
            <person name="Stenow R."/>
            <person name="Vandepoele K."/>
            <person name="Ploug H."/>
            <person name="Bruchert V."/>
            <person name="Godhe A."/>
            <person name="Topel M."/>
        </authorList>
    </citation>
    <scope>NUCLEOTIDE SEQUENCE</scope>
    <source>
        <strain evidence="5">R05AC</strain>
    </source>
</reference>
<dbReference type="PANTHER" id="PTHR31469">
    <property type="entry name" value="OS07G0633600 PROTEIN"/>
    <property type="match status" value="1"/>
</dbReference>
<protein>
    <submittedName>
        <fullName evidence="5">GDP-fucose protein O-fucosyltransferase family protein</fullName>
        <ecNumber evidence="5">2.4.1.221</ecNumber>
    </submittedName>
</protein>
<comment type="caution">
    <text evidence="5">The sequence shown here is derived from an EMBL/GenBank/DDBJ whole genome shotgun (WGS) entry which is preliminary data.</text>
</comment>
<name>A0AAD8XXY4_9STRA</name>
<keyword evidence="1 5" id="KW-0808">Transferase</keyword>
<proteinExistence type="predicted"/>
<dbReference type="GO" id="GO:0046922">
    <property type="term" value="F:peptide-O-fucosyltransferase activity"/>
    <property type="evidence" value="ECO:0007669"/>
    <property type="project" value="UniProtKB-EC"/>
</dbReference>
<dbReference type="PANTHER" id="PTHR31469:SF8">
    <property type="entry name" value="OS07G0641000 PROTEIN"/>
    <property type="match status" value="1"/>
</dbReference>
<keyword evidence="5" id="KW-0328">Glycosyltransferase</keyword>
<dbReference type="EMBL" id="JATAAI010000033">
    <property type="protein sequence ID" value="KAK1735517.1"/>
    <property type="molecule type" value="Genomic_DNA"/>
</dbReference>
<dbReference type="EC" id="2.4.1.221" evidence="5"/>
<keyword evidence="2" id="KW-0294">Fucose metabolism</keyword>